<gene>
    <name evidence="2" type="ORF">J1C56_15725</name>
</gene>
<sequence length="521" mass="58404">MNQRSPVYSRAGYCSICEAATNFVAQYDWYRDHLNCAQCGSIPRERALALVLSRHFPNWRTLAIHESSPGLRRISPKLQRDCAGYVASQFFPDKPLGKQINGFRNENLELQTFADESFDLVVTQDVMEHVNQPADVLCEVARTLKPGGVFLFTAPTYKERVTSERRALYGPDGTIDHYAEPEYHGNPISDAGSLVTFHYGYDLAELIHKWSGMDVQVVRFHDHRHGIIGDFTEVYLATKPFAHSQEETGTPFVDHTWPAELRATCEDVSRALNVPPEVHGKDHTFRFLHDHPGFPTKNEAIDYYFKDGARSAAKVRRIVDEWVPAGVPLTILEFAAGFGAVTRHAVAALVPHILHSSNVDAQANDFLSSVFGVQSVQSTHVPEELLLPTEYDVIFALSFFSHMPRSTWGRWLQRLYAGLQPGGILLFTTHGTTSMQYFPQAMLDGTGFWFDQSSEQGDLEAAKYGQTVTSKEFVDGQIAQLSGAEYLTYEPAGWWEHQDLYVVRKPSAAAHMGNQMKAAGD</sequence>
<dbReference type="PANTHER" id="PTHR43861">
    <property type="entry name" value="TRANS-ACONITATE 2-METHYLTRANSFERASE-RELATED"/>
    <property type="match status" value="1"/>
</dbReference>
<reference evidence="2" key="1">
    <citation type="journal article" date="2021" name="Microorganisms">
        <title>Phylogenomic Reconstruction and Metabolic Potential of the Genus Aminobacter.</title>
        <authorList>
            <person name="Artuso I."/>
            <person name="Turrini P."/>
            <person name="Pirolo M."/>
            <person name="Lugli G.A."/>
            <person name="Ventura M."/>
            <person name="Visca P."/>
        </authorList>
    </citation>
    <scope>NUCLEOTIDE SEQUENCE</scope>
    <source>
        <strain evidence="2">LMG 26462</strain>
    </source>
</reference>
<evidence type="ECO:0000259" key="1">
    <source>
        <dbReference type="Pfam" id="PF08241"/>
    </source>
</evidence>
<dbReference type="GO" id="GO:0032259">
    <property type="term" value="P:methylation"/>
    <property type="evidence" value="ECO:0007669"/>
    <property type="project" value="UniProtKB-KW"/>
</dbReference>
<evidence type="ECO:0000313" key="2">
    <source>
        <dbReference type="EMBL" id="MBT1157047.1"/>
    </source>
</evidence>
<proteinExistence type="predicted"/>
<reference evidence="2" key="2">
    <citation type="submission" date="2021-03" db="EMBL/GenBank/DDBJ databases">
        <authorList>
            <person name="Artuso I."/>
            <person name="Turrini P."/>
            <person name="Pirolo M."/>
            <person name="Lugli G.A."/>
            <person name="Ventura M."/>
            <person name="Visca P."/>
        </authorList>
    </citation>
    <scope>NUCLEOTIDE SEQUENCE</scope>
    <source>
        <strain evidence="2">LMG 26462</strain>
    </source>
</reference>
<protein>
    <submittedName>
        <fullName evidence="2">Methyltransferase domain-containing protein</fullName>
    </submittedName>
</protein>
<dbReference type="Proteomes" id="UP001138921">
    <property type="component" value="Unassembled WGS sequence"/>
</dbReference>
<dbReference type="InterPro" id="IPR013216">
    <property type="entry name" value="Methyltransf_11"/>
</dbReference>
<comment type="caution">
    <text evidence="2">The sequence shown here is derived from an EMBL/GenBank/DDBJ whole genome shotgun (WGS) entry which is preliminary data.</text>
</comment>
<accession>A0A9X1AC43</accession>
<keyword evidence="2" id="KW-0489">Methyltransferase</keyword>
<dbReference type="Gene3D" id="3.40.50.150">
    <property type="entry name" value="Vaccinia Virus protein VP39"/>
    <property type="match status" value="2"/>
</dbReference>
<name>A0A9X1AC43_9HYPH</name>
<keyword evidence="3" id="KW-1185">Reference proteome</keyword>
<dbReference type="InterPro" id="IPR029063">
    <property type="entry name" value="SAM-dependent_MTases_sf"/>
</dbReference>
<dbReference type="SUPFAM" id="SSF53335">
    <property type="entry name" value="S-adenosyl-L-methionine-dependent methyltransferases"/>
    <property type="match status" value="2"/>
</dbReference>
<dbReference type="RefSeq" id="WP_214390998.1">
    <property type="nucleotide sequence ID" value="NZ_JAFLWW010000004.1"/>
</dbReference>
<dbReference type="Pfam" id="PF08241">
    <property type="entry name" value="Methyltransf_11"/>
    <property type="match status" value="1"/>
</dbReference>
<keyword evidence="2" id="KW-0808">Transferase</keyword>
<organism evidence="2 3">
    <name type="scientific">Aminobacter anthyllidis</name>
    <dbReference type="NCBI Taxonomy" id="1035067"/>
    <lineage>
        <taxon>Bacteria</taxon>
        <taxon>Pseudomonadati</taxon>
        <taxon>Pseudomonadota</taxon>
        <taxon>Alphaproteobacteria</taxon>
        <taxon>Hyphomicrobiales</taxon>
        <taxon>Phyllobacteriaceae</taxon>
        <taxon>Aminobacter</taxon>
    </lineage>
</organism>
<dbReference type="CDD" id="cd02440">
    <property type="entry name" value="AdoMet_MTases"/>
    <property type="match status" value="1"/>
</dbReference>
<dbReference type="EMBL" id="JAFLWW010000004">
    <property type="protein sequence ID" value="MBT1157047.1"/>
    <property type="molecule type" value="Genomic_DNA"/>
</dbReference>
<feature type="domain" description="Methyltransferase type 11" evidence="1">
    <location>
        <begin position="103"/>
        <end position="152"/>
    </location>
</feature>
<dbReference type="GO" id="GO:0008757">
    <property type="term" value="F:S-adenosylmethionine-dependent methyltransferase activity"/>
    <property type="evidence" value="ECO:0007669"/>
    <property type="project" value="InterPro"/>
</dbReference>
<evidence type="ECO:0000313" key="3">
    <source>
        <dbReference type="Proteomes" id="UP001138921"/>
    </source>
</evidence>
<dbReference type="AlphaFoldDB" id="A0A9X1AC43"/>